<name>A0ABV9RLT7_9PSEU</name>
<dbReference type="Pfam" id="PF14417">
    <property type="entry name" value="MEDS"/>
    <property type="match status" value="1"/>
</dbReference>
<keyword evidence="5" id="KW-1185">Reference proteome</keyword>
<dbReference type="PANTHER" id="PTHR35526:SF3">
    <property type="entry name" value="ANTI-SIGMA-F FACTOR RSBW"/>
    <property type="match status" value="1"/>
</dbReference>
<sequence length="346" mass="36581">MSTDDEHARHRQGDADTLVHPALFYADDEAYLAGTVPFLREGIDAGEPVMMAAPPDRLDLVHAALGPQTSDVVLHDMTVAGRNPGRIIAGVLRAFVDEHAGRRVRIIGEPIWAGRSPAEYAAAVQHEALINVALADRPATILCPYDTTALAPAMVADAERTHPVILERGTSSASTHYADPAELAQWVSGPLADPDEIGETLVFGAPDGPRVVRRAVAEHALRAGLDEDRAADLSLAAYEVAVNTVVHTGRPGLLALWTREQGRGAEGEPAAVVCEVQDSGWIADPLVGRHRSGPAEGRGYGLSLAHQLCDLVQIHSDPGDGTTVRMTACLPPGPDLSARGASARRP</sequence>
<protein>
    <submittedName>
        <fullName evidence="4">Anti-sigma factor RsbA family regulatory protein</fullName>
    </submittedName>
</protein>
<dbReference type="InterPro" id="IPR047718">
    <property type="entry name" value="RsbA-like_anti_sig"/>
</dbReference>
<gene>
    <name evidence="4" type="ORF">ACFPEL_19765</name>
</gene>
<accession>A0ABV9RLT7</accession>
<dbReference type="InterPro" id="IPR003594">
    <property type="entry name" value="HATPase_dom"/>
</dbReference>
<organism evidence="4 5">
    <name type="scientific">Actinomycetospora chibensis</name>
    <dbReference type="NCBI Taxonomy" id="663606"/>
    <lineage>
        <taxon>Bacteria</taxon>
        <taxon>Bacillati</taxon>
        <taxon>Actinomycetota</taxon>
        <taxon>Actinomycetes</taxon>
        <taxon>Pseudonocardiales</taxon>
        <taxon>Pseudonocardiaceae</taxon>
        <taxon>Actinomycetospora</taxon>
    </lineage>
</organism>
<dbReference type="InterPro" id="IPR025847">
    <property type="entry name" value="MEDS_domain"/>
</dbReference>
<keyword evidence="1" id="KW-0418">Kinase</keyword>
<dbReference type="SUPFAM" id="SSF55874">
    <property type="entry name" value="ATPase domain of HSP90 chaperone/DNA topoisomerase II/histidine kinase"/>
    <property type="match status" value="1"/>
</dbReference>
<feature type="domain" description="MEDS" evidence="3">
    <location>
        <begin position="20"/>
        <end position="163"/>
    </location>
</feature>
<comment type="caution">
    <text evidence="4">The sequence shown here is derived from an EMBL/GenBank/DDBJ whole genome shotgun (WGS) entry which is preliminary data.</text>
</comment>
<reference evidence="5" key="1">
    <citation type="journal article" date="2019" name="Int. J. Syst. Evol. Microbiol.">
        <title>The Global Catalogue of Microorganisms (GCM) 10K type strain sequencing project: providing services to taxonomists for standard genome sequencing and annotation.</title>
        <authorList>
            <consortium name="The Broad Institute Genomics Platform"/>
            <consortium name="The Broad Institute Genome Sequencing Center for Infectious Disease"/>
            <person name="Wu L."/>
            <person name="Ma J."/>
        </authorList>
    </citation>
    <scope>NUCLEOTIDE SEQUENCE [LARGE SCALE GENOMIC DNA]</scope>
    <source>
        <strain evidence="5">CCUG 50347</strain>
    </source>
</reference>
<dbReference type="EMBL" id="JBHSIM010000041">
    <property type="protein sequence ID" value="MFC4834660.1"/>
    <property type="molecule type" value="Genomic_DNA"/>
</dbReference>
<evidence type="ECO:0000259" key="3">
    <source>
        <dbReference type="Pfam" id="PF14417"/>
    </source>
</evidence>
<evidence type="ECO:0000313" key="4">
    <source>
        <dbReference type="EMBL" id="MFC4834660.1"/>
    </source>
</evidence>
<evidence type="ECO:0000256" key="1">
    <source>
        <dbReference type="ARBA" id="ARBA00022527"/>
    </source>
</evidence>
<keyword evidence="1" id="KW-0723">Serine/threonine-protein kinase</keyword>
<dbReference type="Pfam" id="PF13581">
    <property type="entry name" value="HATPase_c_2"/>
    <property type="match status" value="1"/>
</dbReference>
<dbReference type="Proteomes" id="UP001595909">
    <property type="component" value="Unassembled WGS sequence"/>
</dbReference>
<dbReference type="CDD" id="cd16936">
    <property type="entry name" value="HATPase_RsbW-like"/>
    <property type="match status" value="1"/>
</dbReference>
<dbReference type="RefSeq" id="WP_274191318.1">
    <property type="nucleotide sequence ID" value="NZ_BAABHN010000041.1"/>
</dbReference>
<evidence type="ECO:0000313" key="5">
    <source>
        <dbReference type="Proteomes" id="UP001595909"/>
    </source>
</evidence>
<dbReference type="PANTHER" id="PTHR35526">
    <property type="entry name" value="ANTI-SIGMA-F FACTOR RSBW-RELATED"/>
    <property type="match status" value="1"/>
</dbReference>
<dbReference type="InterPro" id="IPR036890">
    <property type="entry name" value="HATPase_C_sf"/>
</dbReference>
<dbReference type="InterPro" id="IPR050267">
    <property type="entry name" value="Anti-sigma-factor_SerPK"/>
</dbReference>
<dbReference type="NCBIfam" id="NF041045">
    <property type="entry name" value="RsbA_anti_sig"/>
    <property type="match status" value="1"/>
</dbReference>
<keyword evidence="1" id="KW-0808">Transferase</keyword>
<proteinExistence type="predicted"/>
<feature type="domain" description="Histidine kinase/HSP90-like ATPase" evidence="2">
    <location>
        <begin position="210"/>
        <end position="327"/>
    </location>
</feature>
<dbReference type="Gene3D" id="3.30.565.10">
    <property type="entry name" value="Histidine kinase-like ATPase, C-terminal domain"/>
    <property type="match status" value="1"/>
</dbReference>
<evidence type="ECO:0000259" key="2">
    <source>
        <dbReference type="Pfam" id="PF13581"/>
    </source>
</evidence>